<reference evidence="3 4" key="1">
    <citation type="submission" date="2012-04" db="EMBL/GenBank/DDBJ databases">
        <title>Complete genome of Rhodanobacter sp. 2APBS1.</title>
        <authorList>
            <consortium name="US DOE Joint Genome Institute"/>
            <person name="Huntemann M."/>
            <person name="Wei C.-L."/>
            <person name="Han J."/>
            <person name="Detter J.C."/>
            <person name="Han C."/>
            <person name="Tapia R."/>
            <person name="Munk A.C.C."/>
            <person name="Chen A."/>
            <person name="Krypides N."/>
            <person name="Mavromatis K."/>
            <person name="Markowitz V."/>
            <person name="Szeto E."/>
            <person name="Ivanova N."/>
            <person name="Mikhailova N."/>
            <person name="Ovchinnikova G."/>
            <person name="Pagani I."/>
            <person name="Pati A."/>
            <person name="Goodwin L."/>
            <person name="Peters L."/>
            <person name="Pitluck S."/>
            <person name="Woyke T."/>
            <person name="Prakash O."/>
            <person name="Elkins J."/>
            <person name="Brown S."/>
            <person name="Palumbo A."/>
            <person name="Hemme C."/>
            <person name="Zhou J."/>
            <person name="Watson D."/>
            <person name="Jardine P."/>
            <person name="Kostka J."/>
            <person name="Green S."/>
        </authorList>
    </citation>
    <scope>NUCLEOTIDE SEQUENCE [LARGE SCALE GENOMIC DNA]</scope>
    <source>
        <strain evidence="3 4">2APBS1</strain>
    </source>
</reference>
<evidence type="ECO:0000259" key="2">
    <source>
        <dbReference type="SMART" id="SM00829"/>
    </source>
</evidence>
<dbReference type="GO" id="GO:0016628">
    <property type="term" value="F:oxidoreductase activity, acting on the CH-CH group of donors, NAD or NADP as acceptor"/>
    <property type="evidence" value="ECO:0007669"/>
    <property type="project" value="InterPro"/>
</dbReference>
<dbReference type="Pfam" id="PF00107">
    <property type="entry name" value="ADH_zinc_N"/>
    <property type="match status" value="1"/>
</dbReference>
<keyword evidence="4" id="KW-1185">Reference proteome</keyword>
<dbReference type="InterPro" id="IPR036291">
    <property type="entry name" value="NAD(P)-bd_dom_sf"/>
</dbReference>
<dbReference type="Proteomes" id="UP000011859">
    <property type="component" value="Chromosome"/>
</dbReference>
<dbReference type="Gene3D" id="3.90.180.10">
    <property type="entry name" value="Medium-chain alcohol dehydrogenases, catalytic domain"/>
    <property type="match status" value="1"/>
</dbReference>
<evidence type="ECO:0000313" key="3">
    <source>
        <dbReference type="EMBL" id="AGG90306.1"/>
    </source>
</evidence>
<dbReference type="PANTHER" id="PTHR43205">
    <property type="entry name" value="PROSTAGLANDIN REDUCTASE"/>
    <property type="match status" value="1"/>
</dbReference>
<dbReference type="OrthoDB" id="9805663at2"/>
<dbReference type="KEGG" id="rhd:R2APBS1_3237"/>
<dbReference type="Gene3D" id="3.40.50.720">
    <property type="entry name" value="NAD(P)-binding Rossmann-like Domain"/>
    <property type="match status" value="1"/>
</dbReference>
<dbReference type="HOGENOM" id="CLU_026673_29_0_6"/>
<dbReference type="InterPro" id="IPR013149">
    <property type="entry name" value="ADH-like_C"/>
</dbReference>
<gene>
    <name evidence="3" type="ORF">R2APBS1_3237</name>
</gene>
<dbReference type="eggNOG" id="COG2130">
    <property type="taxonomic scope" value="Bacteria"/>
</dbReference>
<accession>M4NRY7</accession>
<evidence type="ECO:0000256" key="1">
    <source>
        <dbReference type="ARBA" id="ARBA00023002"/>
    </source>
</evidence>
<proteinExistence type="predicted"/>
<dbReference type="SUPFAM" id="SSF51735">
    <property type="entry name" value="NAD(P)-binding Rossmann-fold domains"/>
    <property type="match status" value="1"/>
</dbReference>
<keyword evidence="1" id="KW-0560">Oxidoreductase</keyword>
<protein>
    <submittedName>
        <fullName evidence="3">Putative NADP-dependent oxidoreductase</fullName>
    </submittedName>
</protein>
<dbReference type="CDD" id="cd05288">
    <property type="entry name" value="PGDH"/>
    <property type="match status" value="1"/>
</dbReference>
<dbReference type="InterPro" id="IPR041694">
    <property type="entry name" value="ADH_N_2"/>
</dbReference>
<dbReference type="EMBL" id="CP003470">
    <property type="protein sequence ID" value="AGG90306.1"/>
    <property type="molecule type" value="Genomic_DNA"/>
</dbReference>
<dbReference type="InterPro" id="IPR020843">
    <property type="entry name" value="ER"/>
</dbReference>
<dbReference type="AlphaFoldDB" id="M4NRY7"/>
<evidence type="ECO:0000313" key="4">
    <source>
        <dbReference type="Proteomes" id="UP000011859"/>
    </source>
</evidence>
<name>M4NRY7_9GAMM</name>
<sequence>MERLSVTVNRMPQLNRQLRLKTRPEGLVRREDFDLVEQPVPELKDGEVLVRVLYLSMDPTNRVWMRDIPQYLPPVAIGEVMRALGLGRVVQSRSAQYHEGDLVQGLTGWQDYLVLHESAKGYVRLPADPGIPLPTLLGAAGMSGVTAYYGLTEIVPVQAGETLVVSAAAGSVGSVAGQLGKIMGARVVGIAGGPDKCRHLTAELGFDAAVDYKAADFKQQLKATTPDGVHVNFENVGGEVMRAVLSRMVIGGRVALCGLISGYNSAERPGDDYGILVMKRLSMRGFLVLDYTRTREAVQALAGWIRDGRLKAEETVAEGLENAPEVLNRLFDGSHRGKLVLRVDARPAIDAGRTARVGDAG</sequence>
<dbReference type="SUPFAM" id="SSF50129">
    <property type="entry name" value="GroES-like"/>
    <property type="match status" value="1"/>
</dbReference>
<dbReference type="FunFam" id="3.40.50.720:FF:000121">
    <property type="entry name" value="Prostaglandin reductase 2"/>
    <property type="match status" value="1"/>
</dbReference>
<dbReference type="STRING" id="666685.R2APBS1_3237"/>
<feature type="domain" description="Enoyl reductase (ER)" evidence="2">
    <location>
        <begin position="26"/>
        <end position="341"/>
    </location>
</feature>
<organism evidence="3 4">
    <name type="scientific">Rhodanobacter denitrificans</name>
    <dbReference type="NCBI Taxonomy" id="666685"/>
    <lineage>
        <taxon>Bacteria</taxon>
        <taxon>Pseudomonadati</taxon>
        <taxon>Pseudomonadota</taxon>
        <taxon>Gammaproteobacteria</taxon>
        <taxon>Lysobacterales</taxon>
        <taxon>Rhodanobacteraceae</taxon>
        <taxon>Rhodanobacter</taxon>
    </lineage>
</organism>
<dbReference type="InterPro" id="IPR011032">
    <property type="entry name" value="GroES-like_sf"/>
</dbReference>
<dbReference type="InterPro" id="IPR045010">
    <property type="entry name" value="MDR_fam"/>
</dbReference>
<dbReference type="SMART" id="SM00829">
    <property type="entry name" value="PKS_ER"/>
    <property type="match status" value="1"/>
</dbReference>
<dbReference type="PANTHER" id="PTHR43205:SF42">
    <property type="entry name" value="ALCOHOL DEHYDROGENASE, ZINC-CONTAINING (AFU_ORTHOLOGUE AFUA_7G04530)"/>
    <property type="match status" value="1"/>
</dbReference>
<dbReference type="Pfam" id="PF16884">
    <property type="entry name" value="ADH_N_2"/>
    <property type="match status" value="1"/>
</dbReference>